<dbReference type="EMBL" id="JBGFUD010003972">
    <property type="protein sequence ID" value="MFH4979228.1"/>
    <property type="molecule type" value="Genomic_DNA"/>
</dbReference>
<feature type="domain" description="NET" evidence="6">
    <location>
        <begin position="850"/>
        <end position="931"/>
    </location>
</feature>
<dbReference type="Gene3D" id="1.20.1270.220">
    <property type="match status" value="1"/>
</dbReference>
<organism evidence="7 8">
    <name type="scientific">Gnathostoma spinigerum</name>
    <dbReference type="NCBI Taxonomy" id="75299"/>
    <lineage>
        <taxon>Eukaryota</taxon>
        <taxon>Metazoa</taxon>
        <taxon>Ecdysozoa</taxon>
        <taxon>Nematoda</taxon>
        <taxon>Chromadorea</taxon>
        <taxon>Rhabditida</taxon>
        <taxon>Spirurina</taxon>
        <taxon>Gnathostomatomorpha</taxon>
        <taxon>Gnathostomatoidea</taxon>
        <taxon>Gnathostomatidae</taxon>
        <taxon>Gnathostoma</taxon>
    </lineage>
</organism>
<dbReference type="PRINTS" id="PR00503">
    <property type="entry name" value="BROMODOMAIN"/>
</dbReference>
<feature type="region of interest" description="Disordered" evidence="4">
    <location>
        <begin position="927"/>
        <end position="1007"/>
    </location>
</feature>
<dbReference type="InterPro" id="IPR043509">
    <property type="entry name" value="Bromo_Brdt_II"/>
</dbReference>
<feature type="compositionally biased region" description="Basic and acidic residues" evidence="4">
    <location>
        <begin position="936"/>
        <end position="952"/>
    </location>
</feature>
<feature type="compositionally biased region" description="Polar residues" evidence="4">
    <location>
        <begin position="83"/>
        <end position="93"/>
    </location>
</feature>
<feature type="compositionally biased region" description="Low complexity" evidence="4">
    <location>
        <begin position="39"/>
        <end position="50"/>
    </location>
</feature>
<feature type="region of interest" description="Disordered" evidence="4">
    <location>
        <begin position="1"/>
        <end position="116"/>
    </location>
</feature>
<feature type="domain" description="Bromo" evidence="5">
    <location>
        <begin position="467"/>
        <end position="539"/>
    </location>
</feature>
<evidence type="ECO:0000313" key="7">
    <source>
        <dbReference type="EMBL" id="MFH4979228.1"/>
    </source>
</evidence>
<dbReference type="FunFam" id="1.20.920.10:FF:000002">
    <property type="entry name" value="Bromodomain-containing protein 4"/>
    <property type="match status" value="1"/>
</dbReference>
<feature type="compositionally biased region" description="Low complexity" evidence="4">
    <location>
        <begin position="1"/>
        <end position="20"/>
    </location>
</feature>
<sequence>MSSSVASSSAGNEPVSTSGASSGGGTAIPPNDKSNTVISESNSNGASSNNKIAPLSMDEASSGGTTATNAASLMSHCDDSSTHPHSNVESNPWESPRQEPVNGIVQPRVIPPLGKPTRHTNQLDFIMKEVLKPAMRHKHAWPFTKPVDAARLNLPDYHKVIKRPMDMNTIEKRLRNCYYNSAKDCMKDIMTVFNNCYTYNPPEYGVYTMAKTLEQLLLVKLAEMPAEDFECIFSNCYKFNQNEDDVSLMCKNIENLYREKIKLLPPQEVEVPRPTTKRGSAKVKKSTGGRAGSTARGGGGGGGSSRSPLSSHSDLCEPSVPNVYIEYFHNATVQASRESSVSVQRGAADSSSVLDISPDTVPVLPLVASVPEDLPPSTSLSTTQESSIQPSLPSKVQKGVKRKADTTTSFGEEFVGGKIATRRESGRPIKKPLSFIDYNQMKPRFKGKMTEQMKYCHRVITELFSKKCKSFTWPFLEPVDVEGLKLHDYYDIVKQPMDLGTVRRKLEGKQYATPDEMRDDINLVCENCFKYNPPSDPVHQHGKTLQKFFEEKWRQMPEEPAPTPMEPEVATGSSAVLSASTAHSTYRNSMPKDEPTVAVGTPLSSGAPMDLASGVVDNDDHIDLILLALQTEQTKYQEKIADLQRHSQEIFSLRIKRREAQQSGLPVPVLSASTVRTLQSLVSTPLSFISSDNHSPYSQVASQMTASVHPHPANTYRKKPGRPSRVANIPPSIPNSLPKVNSSIVHEVAHVEHEHMKHDAPVPHIPAKQSVSQRQIESAQPIQNSAYKGTSQMPGVPAVNAAPKVNEVSRKRGRQPGSKNKPKPDTSQTLPPPVVHQPPPRRIREEYDFDSEDERSAEPMSYDEKRQLSLDINKLPGDKLSSVVRIIESREALKDFNPEEIEIDFETLKPTTLRELEAFVAACLKKKPRKPYTPKSQKDVDNKKRELEEKIKGLGGVVNSTTLTSAQNGTRMKPNTRGGEASSTDSSSSDDSSSDSSSSDTSDSESG</sequence>
<feature type="compositionally biased region" description="Pro residues" evidence="4">
    <location>
        <begin position="830"/>
        <end position="840"/>
    </location>
</feature>
<evidence type="ECO:0000259" key="5">
    <source>
        <dbReference type="PROSITE" id="PS50014"/>
    </source>
</evidence>
<evidence type="ECO:0000256" key="3">
    <source>
        <dbReference type="PROSITE-ProRule" id="PRU00035"/>
    </source>
</evidence>
<feature type="compositionally biased region" description="Basic and acidic residues" evidence="4">
    <location>
        <begin position="854"/>
        <end position="864"/>
    </location>
</feature>
<dbReference type="InterPro" id="IPR038336">
    <property type="entry name" value="NET_sf"/>
</dbReference>
<feature type="compositionally biased region" description="Gly residues" evidence="4">
    <location>
        <begin position="289"/>
        <end position="304"/>
    </location>
</feature>
<dbReference type="InterPro" id="IPR001487">
    <property type="entry name" value="Bromodomain"/>
</dbReference>
<dbReference type="Proteomes" id="UP001608902">
    <property type="component" value="Unassembled WGS sequence"/>
</dbReference>
<dbReference type="GO" id="GO:0010468">
    <property type="term" value="P:regulation of gene expression"/>
    <property type="evidence" value="ECO:0007669"/>
    <property type="project" value="UniProtKB-ARBA"/>
</dbReference>
<dbReference type="SMART" id="SM00297">
    <property type="entry name" value="BROMO"/>
    <property type="match status" value="2"/>
</dbReference>
<evidence type="ECO:0000313" key="8">
    <source>
        <dbReference type="Proteomes" id="UP001608902"/>
    </source>
</evidence>
<keyword evidence="2 3" id="KW-0103">Bromodomain</keyword>
<dbReference type="InterPro" id="IPR018359">
    <property type="entry name" value="Bromodomain_CS"/>
</dbReference>
<dbReference type="CDD" id="cd05497">
    <property type="entry name" value="Bromo_Brdt_I_like"/>
    <property type="match status" value="1"/>
</dbReference>
<dbReference type="FunFam" id="1.20.1270.220:FF:000001">
    <property type="entry name" value="bromodomain-containing protein 2 isoform X1"/>
    <property type="match status" value="1"/>
</dbReference>
<feature type="region of interest" description="Disordered" evidence="4">
    <location>
        <begin position="267"/>
        <end position="314"/>
    </location>
</feature>
<dbReference type="InterPro" id="IPR043508">
    <property type="entry name" value="Bromo_Brdt_I"/>
</dbReference>
<reference evidence="7 8" key="1">
    <citation type="submission" date="2024-08" db="EMBL/GenBank/DDBJ databases">
        <title>Gnathostoma spinigerum genome.</title>
        <authorList>
            <person name="Gonzalez-Bertolin B."/>
            <person name="Monzon S."/>
            <person name="Zaballos A."/>
            <person name="Jimenez P."/>
            <person name="Dekumyoy P."/>
            <person name="Varona S."/>
            <person name="Cuesta I."/>
            <person name="Sumanam S."/>
            <person name="Adisakwattana P."/>
            <person name="Gasser R.B."/>
            <person name="Hernandez-Gonzalez A."/>
            <person name="Young N.D."/>
            <person name="Perteguer M.J."/>
        </authorList>
    </citation>
    <scope>NUCLEOTIDE SEQUENCE [LARGE SCALE GENOMIC DNA]</scope>
    <source>
        <strain evidence="7">AL3</strain>
        <tissue evidence="7">Liver</tissue>
    </source>
</reference>
<evidence type="ECO:0000256" key="2">
    <source>
        <dbReference type="ARBA" id="ARBA00023117"/>
    </source>
</evidence>
<dbReference type="InterPro" id="IPR050935">
    <property type="entry name" value="Bromo_chromatin_reader"/>
</dbReference>
<dbReference type="PROSITE" id="PS50014">
    <property type="entry name" value="BROMODOMAIN_2"/>
    <property type="match status" value="2"/>
</dbReference>
<comment type="caution">
    <text evidence="7">The sequence shown here is derived from an EMBL/GenBank/DDBJ whole genome shotgun (WGS) entry which is preliminary data.</text>
</comment>
<feature type="compositionally biased region" description="Low complexity" evidence="4">
    <location>
        <begin position="60"/>
        <end position="72"/>
    </location>
</feature>
<proteinExistence type="predicted"/>
<accession>A0ABD6EQE6</accession>
<dbReference type="Pfam" id="PF17035">
    <property type="entry name" value="BET"/>
    <property type="match status" value="1"/>
</dbReference>
<evidence type="ECO:0000259" key="6">
    <source>
        <dbReference type="PROSITE" id="PS51525"/>
    </source>
</evidence>
<evidence type="ECO:0008006" key="9">
    <source>
        <dbReference type="Google" id="ProtNLM"/>
    </source>
</evidence>
<dbReference type="Pfam" id="PF00439">
    <property type="entry name" value="Bromodomain"/>
    <property type="match status" value="2"/>
</dbReference>
<gene>
    <name evidence="7" type="ORF">AB6A40_005937</name>
</gene>
<feature type="region of interest" description="Disordered" evidence="4">
    <location>
        <begin position="712"/>
        <end position="738"/>
    </location>
</feature>
<dbReference type="InterPro" id="IPR027353">
    <property type="entry name" value="NET_dom"/>
</dbReference>
<feature type="domain" description="Bromo" evidence="5">
    <location>
        <begin position="135"/>
        <end position="207"/>
    </location>
</feature>
<dbReference type="SUPFAM" id="SSF47370">
    <property type="entry name" value="Bromodomain"/>
    <property type="match status" value="3"/>
</dbReference>
<feature type="region of interest" description="Disordered" evidence="4">
    <location>
        <begin position="786"/>
        <end position="864"/>
    </location>
</feature>
<feature type="compositionally biased region" description="Low complexity" evidence="4">
    <location>
        <begin position="982"/>
        <end position="1001"/>
    </location>
</feature>
<feature type="compositionally biased region" description="Polar residues" evidence="4">
    <location>
        <begin position="376"/>
        <end position="394"/>
    </location>
</feature>
<dbReference type="PANTHER" id="PTHR22880:SF225">
    <property type="entry name" value="BROMODOMAIN-CONTAINING PROTEIN BET-1-RELATED"/>
    <property type="match status" value="1"/>
</dbReference>
<feature type="compositionally biased region" description="Polar residues" evidence="4">
    <location>
        <begin position="958"/>
        <end position="970"/>
    </location>
</feature>
<keyword evidence="8" id="KW-1185">Reference proteome</keyword>
<keyword evidence="1" id="KW-0677">Repeat</keyword>
<dbReference type="Gene3D" id="1.20.920.10">
    <property type="entry name" value="Bromodomain-like"/>
    <property type="match status" value="3"/>
</dbReference>
<feature type="compositionally biased region" description="Basic residues" evidence="4">
    <location>
        <begin position="275"/>
        <end position="287"/>
    </location>
</feature>
<dbReference type="PROSITE" id="PS51525">
    <property type="entry name" value="NET"/>
    <property type="match status" value="1"/>
</dbReference>
<dbReference type="CDD" id="cd05498">
    <property type="entry name" value="Bromo_Brdt_II_like"/>
    <property type="match status" value="1"/>
</dbReference>
<evidence type="ECO:0000256" key="1">
    <source>
        <dbReference type="ARBA" id="ARBA00022737"/>
    </source>
</evidence>
<dbReference type="PROSITE" id="PS00633">
    <property type="entry name" value="BROMODOMAIN_1"/>
    <property type="match status" value="2"/>
</dbReference>
<feature type="region of interest" description="Disordered" evidence="4">
    <location>
        <begin position="372"/>
        <end position="403"/>
    </location>
</feature>
<dbReference type="AlphaFoldDB" id="A0ABD6EQE6"/>
<evidence type="ECO:0000256" key="4">
    <source>
        <dbReference type="SAM" id="MobiDB-lite"/>
    </source>
</evidence>
<name>A0ABD6EQE6_9BILA</name>
<protein>
    <recommendedName>
        <fullName evidence="9">Bromodomain-containing protein 2</fullName>
    </recommendedName>
</protein>
<dbReference type="InterPro" id="IPR036427">
    <property type="entry name" value="Bromodomain-like_sf"/>
</dbReference>
<dbReference type="PANTHER" id="PTHR22880">
    <property type="entry name" value="FALZ-RELATED BROMODOMAIN-CONTAINING PROTEINS"/>
    <property type="match status" value="1"/>
</dbReference>